<dbReference type="EMBL" id="CAEZXK010000014">
    <property type="protein sequence ID" value="CAB4687017.1"/>
    <property type="molecule type" value="Genomic_DNA"/>
</dbReference>
<accession>A0A6J6NKN9</accession>
<sequence>MCNHGVYNTHLVCALGRIFATQEEDFAGKLLTNLASQKRAAIAGVERCNIGICLLEARVLARRNRKVSDHVERVPAAGGPSRHQCDHDFRHKANHALNLENVKATAAAGVDARCVFAVGIFVAVLTTHALISAARESPAAILGRRTIAGQKNNANLRVGARVLECGSKLIDSLWPERVANLWAIESDAHHAEGFVAVIGDVGCRLKTGHLAPDCSVEQLGYLISHESRLTTCPFSRNPQLATCSLGHGFSRCRCGCDFAV</sequence>
<evidence type="ECO:0000313" key="1">
    <source>
        <dbReference type="EMBL" id="CAB4687017.1"/>
    </source>
</evidence>
<reference evidence="1" key="1">
    <citation type="submission" date="2020-05" db="EMBL/GenBank/DDBJ databases">
        <authorList>
            <person name="Chiriac C."/>
            <person name="Salcher M."/>
            <person name="Ghai R."/>
            <person name="Kavagutti S V."/>
        </authorList>
    </citation>
    <scope>NUCLEOTIDE SEQUENCE</scope>
</reference>
<gene>
    <name evidence="1" type="ORF">UFOPK2370_00702</name>
</gene>
<proteinExistence type="predicted"/>
<protein>
    <submittedName>
        <fullName evidence="1">Unannotated protein</fullName>
    </submittedName>
</protein>
<dbReference type="AlphaFoldDB" id="A0A6J6NKN9"/>
<name>A0A6J6NKN9_9ZZZZ</name>
<organism evidence="1">
    <name type="scientific">freshwater metagenome</name>
    <dbReference type="NCBI Taxonomy" id="449393"/>
    <lineage>
        <taxon>unclassified sequences</taxon>
        <taxon>metagenomes</taxon>
        <taxon>ecological metagenomes</taxon>
    </lineage>
</organism>